<keyword evidence="1" id="KW-0378">Hydrolase</keyword>
<sequence length="75" mass="8512">MYFTQNATIGLASKSPRRIELLKSLGINFDLIINNKTELKPNKNELPKSYSIKTSNDKLIKLNNDNKEFIIAADT</sequence>
<accession>A0A382AKL9</accession>
<dbReference type="InterPro" id="IPR029001">
    <property type="entry name" value="ITPase-like_fam"/>
</dbReference>
<evidence type="ECO:0000313" key="2">
    <source>
        <dbReference type="EMBL" id="SVB02056.1"/>
    </source>
</evidence>
<protein>
    <recommendedName>
        <fullName evidence="3">Septum formation protein Maf</fullName>
    </recommendedName>
</protein>
<dbReference type="EMBL" id="UINC01025798">
    <property type="protein sequence ID" value="SVB02056.1"/>
    <property type="molecule type" value="Genomic_DNA"/>
</dbReference>
<proteinExistence type="predicted"/>
<dbReference type="SUPFAM" id="SSF52972">
    <property type="entry name" value="ITPase-like"/>
    <property type="match status" value="1"/>
</dbReference>
<evidence type="ECO:0000256" key="1">
    <source>
        <dbReference type="ARBA" id="ARBA00022801"/>
    </source>
</evidence>
<gene>
    <name evidence="2" type="ORF">METZ01_LOCUS154910</name>
</gene>
<dbReference type="Pfam" id="PF02545">
    <property type="entry name" value="Maf"/>
    <property type="match status" value="1"/>
</dbReference>
<evidence type="ECO:0008006" key="3">
    <source>
        <dbReference type="Google" id="ProtNLM"/>
    </source>
</evidence>
<organism evidence="2">
    <name type="scientific">marine metagenome</name>
    <dbReference type="NCBI Taxonomy" id="408172"/>
    <lineage>
        <taxon>unclassified sequences</taxon>
        <taxon>metagenomes</taxon>
        <taxon>ecological metagenomes</taxon>
    </lineage>
</organism>
<dbReference type="GO" id="GO:0047429">
    <property type="term" value="F:nucleoside triphosphate diphosphatase activity"/>
    <property type="evidence" value="ECO:0007669"/>
    <property type="project" value="InterPro"/>
</dbReference>
<feature type="non-terminal residue" evidence="2">
    <location>
        <position position="75"/>
    </location>
</feature>
<name>A0A382AKL9_9ZZZZ</name>
<reference evidence="2" key="1">
    <citation type="submission" date="2018-05" db="EMBL/GenBank/DDBJ databases">
        <authorList>
            <person name="Lanie J.A."/>
            <person name="Ng W.-L."/>
            <person name="Kazmierczak K.M."/>
            <person name="Andrzejewski T.M."/>
            <person name="Davidsen T.M."/>
            <person name="Wayne K.J."/>
            <person name="Tettelin H."/>
            <person name="Glass J.I."/>
            <person name="Rusch D."/>
            <person name="Podicherti R."/>
            <person name="Tsui H.-C.T."/>
            <person name="Winkler M.E."/>
        </authorList>
    </citation>
    <scope>NUCLEOTIDE SEQUENCE</scope>
</reference>
<dbReference type="AlphaFoldDB" id="A0A382AKL9"/>
<dbReference type="Gene3D" id="3.90.950.10">
    <property type="match status" value="1"/>
</dbReference>
<dbReference type="InterPro" id="IPR003697">
    <property type="entry name" value="Maf-like"/>
</dbReference>